<organism evidence="1 2">
    <name type="scientific">Leucogyrophana mollusca</name>
    <dbReference type="NCBI Taxonomy" id="85980"/>
    <lineage>
        <taxon>Eukaryota</taxon>
        <taxon>Fungi</taxon>
        <taxon>Dikarya</taxon>
        <taxon>Basidiomycota</taxon>
        <taxon>Agaricomycotina</taxon>
        <taxon>Agaricomycetes</taxon>
        <taxon>Agaricomycetidae</taxon>
        <taxon>Boletales</taxon>
        <taxon>Boletales incertae sedis</taxon>
        <taxon>Leucogyrophana</taxon>
    </lineage>
</organism>
<comment type="caution">
    <text evidence="1">The sequence shown here is derived from an EMBL/GenBank/DDBJ whole genome shotgun (WGS) entry which is preliminary data.</text>
</comment>
<keyword evidence="2" id="KW-1185">Reference proteome</keyword>
<sequence length="292" mass="32788">MLVLTYEFFALFSAQDPREIKGAASFTLDVVAWTEKSDRGIDSYSDINSADRIVSKDLTHFVCPRVTLGMTHKFPNLRHCVFLRPVKIVLDQIHGFSPRICLPSLTLVSSAGFKSPSGLTLRHLCVLGEVLVPDHRPGMDMTASHKVIITMLRILHRFHHLLAEHGLSISSHLPFSVGTSPLRTYEVRQEINHLLTRAARMHSRGVKVGTSPTCTFTNIIGRTLETPLAHTLPVRQRHSSFITVGYSYWSLQIILLYCNVRSRDHLTMINDHQGGSSSSIVTSVHRALGWYQ</sequence>
<proteinExistence type="predicted"/>
<dbReference type="EMBL" id="MU266422">
    <property type="protein sequence ID" value="KAH7924541.1"/>
    <property type="molecule type" value="Genomic_DNA"/>
</dbReference>
<protein>
    <submittedName>
        <fullName evidence="1">Uncharacterized protein</fullName>
    </submittedName>
</protein>
<evidence type="ECO:0000313" key="1">
    <source>
        <dbReference type="EMBL" id="KAH7924541.1"/>
    </source>
</evidence>
<accession>A0ACB8BH50</accession>
<gene>
    <name evidence="1" type="ORF">BV22DRAFT_504345</name>
</gene>
<evidence type="ECO:0000313" key="2">
    <source>
        <dbReference type="Proteomes" id="UP000790709"/>
    </source>
</evidence>
<dbReference type="Proteomes" id="UP000790709">
    <property type="component" value="Unassembled WGS sequence"/>
</dbReference>
<reference evidence="1" key="1">
    <citation type="journal article" date="2021" name="New Phytol.">
        <title>Evolutionary innovations through gain and loss of genes in the ectomycorrhizal Boletales.</title>
        <authorList>
            <person name="Wu G."/>
            <person name="Miyauchi S."/>
            <person name="Morin E."/>
            <person name="Kuo A."/>
            <person name="Drula E."/>
            <person name="Varga T."/>
            <person name="Kohler A."/>
            <person name="Feng B."/>
            <person name="Cao Y."/>
            <person name="Lipzen A."/>
            <person name="Daum C."/>
            <person name="Hundley H."/>
            <person name="Pangilinan J."/>
            <person name="Johnson J."/>
            <person name="Barry K."/>
            <person name="LaButti K."/>
            <person name="Ng V."/>
            <person name="Ahrendt S."/>
            <person name="Min B."/>
            <person name="Choi I.G."/>
            <person name="Park H."/>
            <person name="Plett J.M."/>
            <person name="Magnuson J."/>
            <person name="Spatafora J.W."/>
            <person name="Nagy L.G."/>
            <person name="Henrissat B."/>
            <person name="Grigoriev I.V."/>
            <person name="Yang Z.L."/>
            <person name="Xu J."/>
            <person name="Martin F.M."/>
        </authorList>
    </citation>
    <scope>NUCLEOTIDE SEQUENCE</scope>
    <source>
        <strain evidence="1">KUC20120723A-06</strain>
    </source>
</reference>
<name>A0ACB8BH50_9AGAM</name>